<name>A0A7J7FYH7_CAMSI</name>
<evidence type="ECO:0000256" key="8">
    <source>
        <dbReference type="ARBA" id="ARBA00022918"/>
    </source>
</evidence>
<dbReference type="GO" id="GO:0006508">
    <property type="term" value="P:proteolysis"/>
    <property type="evidence" value="ECO:0007669"/>
    <property type="project" value="UniProtKB-KW"/>
</dbReference>
<gene>
    <name evidence="10" type="ORF">HYC85_029651</name>
</gene>
<keyword evidence="1" id="KW-0645">Protease</keyword>
<comment type="caution">
    <text evidence="10">The sequence shown here is derived from an EMBL/GenBank/DDBJ whole genome shotgun (WGS) entry which is preliminary data.</text>
</comment>
<evidence type="ECO:0000313" key="11">
    <source>
        <dbReference type="Proteomes" id="UP000593564"/>
    </source>
</evidence>
<dbReference type="GO" id="GO:0003676">
    <property type="term" value="F:nucleic acid binding"/>
    <property type="evidence" value="ECO:0007669"/>
    <property type="project" value="InterPro"/>
</dbReference>
<evidence type="ECO:0000256" key="2">
    <source>
        <dbReference type="ARBA" id="ARBA00022679"/>
    </source>
</evidence>
<dbReference type="SUPFAM" id="SSF56672">
    <property type="entry name" value="DNA/RNA polymerases"/>
    <property type="match status" value="1"/>
</dbReference>
<keyword evidence="3" id="KW-0548">Nucleotidyltransferase</keyword>
<evidence type="ECO:0000256" key="4">
    <source>
        <dbReference type="ARBA" id="ARBA00022722"/>
    </source>
</evidence>
<dbReference type="Proteomes" id="UP000593564">
    <property type="component" value="Unassembled WGS sequence"/>
</dbReference>
<reference evidence="11" key="1">
    <citation type="journal article" date="2020" name="Nat. Commun.">
        <title>Genome assembly of wild tea tree DASZ reveals pedigree and selection history of tea varieties.</title>
        <authorList>
            <person name="Zhang W."/>
            <person name="Zhang Y."/>
            <person name="Qiu H."/>
            <person name="Guo Y."/>
            <person name="Wan H."/>
            <person name="Zhang X."/>
            <person name="Scossa F."/>
            <person name="Alseekh S."/>
            <person name="Zhang Q."/>
            <person name="Wang P."/>
            <person name="Xu L."/>
            <person name="Schmidt M.H."/>
            <person name="Jia X."/>
            <person name="Li D."/>
            <person name="Zhu A."/>
            <person name="Guo F."/>
            <person name="Chen W."/>
            <person name="Ni D."/>
            <person name="Usadel B."/>
            <person name="Fernie A.R."/>
            <person name="Wen W."/>
        </authorList>
    </citation>
    <scope>NUCLEOTIDE SEQUENCE [LARGE SCALE GENOMIC DNA]</scope>
    <source>
        <strain evidence="11">cv. G240</strain>
    </source>
</reference>
<reference evidence="10 11" key="2">
    <citation type="submission" date="2020-07" db="EMBL/GenBank/DDBJ databases">
        <title>Genome assembly of wild tea tree DASZ reveals pedigree and selection history of tea varieties.</title>
        <authorList>
            <person name="Zhang W."/>
        </authorList>
    </citation>
    <scope>NUCLEOTIDE SEQUENCE [LARGE SCALE GENOMIC DNA]</scope>
    <source>
        <strain evidence="11">cv. G240</strain>
        <tissue evidence="10">Leaf</tissue>
    </source>
</reference>
<dbReference type="InterPro" id="IPR036397">
    <property type="entry name" value="RNaseH_sf"/>
</dbReference>
<sequence length="367" mass="41625">MKIGRIVPHIVTKVAQFPDETLTNTKGLRSWLGLLNYARQYIKDLGRMLSPLYSKVSPNGERRLNAQDWDLIHKIKEKIQKLPNLSIPPMKCVIILETDGCMEGWGGICKWKSAVNDPRSTERICAYASGKFNPIKSTIDAEIYACMNSLDAFKIYYLDKPQLTLRTDCQAIISFFNKTVDHKPSRSRWIAFTDYITGLGIDVALEHINGSDNTLADALSRLVYPLFSCTEWPTEVEPDDMEVLIGLQQLEELIQPFRDMNGSSSPRQSHQVAGLILNFIPLLYDTNLFCSKLKIGSLTTQESPLMKWRRSRSVSPKKKIMPLNRQEQQFNSYARSSSSSLKPSPEPLAVTTNILTNCQKYTSRPVN</sequence>
<dbReference type="AlphaFoldDB" id="A0A7J7FYH7"/>
<keyword evidence="8" id="KW-0695">RNA-directed DNA polymerase</keyword>
<accession>A0A7J7FYH7</accession>
<keyword evidence="11" id="KW-1185">Reference proteome</keyword>
<evidence type="ECO:0000259" key="9">
    <source>
        <dbReference type="Pfam" id="PF17917"/>
    </source>
</evidence>
<protein>
    <recommendedName>
        <fullName evidence="9">Reverse transcriptase RNase H-like domain-containing protein</fullName>
    </recommendedName>
</protein>
<organism evidence="10 11">
    <name type="scientific">Camellia sinensis</name>
    <name type="common">Tea plant</name>
    <name type="synonym">Thea sinensis</name>
    <dbReference type="NCBI Taxonomy" id="4442"/>
    <lineage>
        <taxon>Eukaryota</taxon>
        <taxon>Viridiplantae</taxon>
        <taxon>Streptophyta</taxon>
        <taxon>Embryophyta</taxon>
        <taxon>Tracheophyta</taxon>
        <taxon>Spermatophyta</taxon>
        <taxon>Magnoliopsida</taxon>
        <taxon>eudicotyledons</taxon>
        <taxon>Gunneridae</taxon>
        <taxon>Pentapetalae</taxon>
        <taxon>asterids</taxon>
        <taxon>Ericales</taxon>
        <taxon>Theaceae</taxon>
        <taxon>Camellia</taxon>
    </lineage>
</organism>
<dbReference type="InterPro" id="IPR051320">
    <property type="entry name" value="Viral_Replic_Matur_Polypro"/>
</dbReference>
<evidence type="ECO:0000256" key="1">
    <source>
        <dbReference type="ARBA" id="ARBA00022670"/>
    </source>
</evidence>
<dbReference type="Pfam" id="PF17917">
    <property type="entry name" value="RT_RNaseH"/>
    <property type="match status" value="1"/>
</dbReference>
<keyword evidence="2" id="KW-0808">Transferase</keyword>
<dbReference type="PANTHER" id="PTHR33064:SF37">
    <property type="entry name" value="RIBONUCLEASE H"/>
    <property type="match status" value="1"/>
</dbReference>
<dbReference type="Gene3D" id="3.30.420.10">
    <property type="entry name" value="Ribonuclease H-like superfamily/Ribonuclease H"/>
    <property type="match status" value="1"/>
</dbReference>
<dbReference type="GO" id="GO:0004190">
    <property type="term" value="F:aspartic-type endopeptidase activity"/>
    <property type="evidence" value="ECO:0007669"/>
    <property type="project" value="UniProtKB-KW"/>
</dbReference>
<feature type="domain" description="Reverse transcriptase RNase H-like" evidence="9">
    <location>
        <begin position="94"/>
        <end position="191"/>
    </location>
</feature>
<dbReference type="InterPro" id="IPR043502">
    <property type="entry name" value="DNA/RNA_pol_sf"/>
</dbReference>
<evidence type="ECO:0000256" key="3">
    <source>
        <dbReference type="ARBA" id="ARBA00022695"/>
    </source>
</evidence>
<keyword evidence="5" id="KW-0064">Aspartyl protease</keyword>
<evidence type="ECO:0000256" key="5">
    <source>
        <dbReference type="ARBA" id="ARBA00022750"/>
    </source>
</evidence>
<evidence type="ECO:0000256" key="6">
    <source>
        <dbReference type="ARBA" id="ARBA00022759"/>
    </source>
</evidence>
<dbReference type="PANTHER" id="PTHR33064">
    <property type="entry name" value="POL PROTEIN"/>
    <property type="match status" value="1"/>
</dbReference>
<dbReference type="GO" id="GO:0003964">
    <property type="term" value="F:RNA-directed DNA polymerase activity"/>
    <property type="evidence" value="ECO:0007669"/>
    <property type="project" value="UniProtKB-KW"/>
</dbReference>
<dbReference type="EMBL" id="JACBKZ010000014">
    <property type="protein sequence ID" value="KAF5933480.1"/>
    <property type="molecule type" value="Genomic_DNA"/>
</dbReference>
<keyword evidence="6" id="KW-0255">Endonuclease</keyword>
<dbReference type="Gene3D" id="3.30.70.270">
    <property type="match status" value="1"/>
</dbReference>
<keyword evidence="7" id="KW-0378">Hydrolase</keyword>
<keyword evidence="4" id="KW-0540">Nuclease</keyword>
<evidence type="ECO:0000256" key="7">
    <source>
        <dbReference type="ARBA" id="ARBA00022801"/>
    </source>
</evidence>
<dbReference type="InterPro" id="IPR041373">
    <property type="entry name" value="RT_RNaseH"/>
</dbReference>
<dbReference type="GO" id="GO:0004519">
    <property type="term" value="F:endonuclease activity"/>
    <property type="evidence" value="ECO:0007669"/>
    <property type="project" value="UniProtKB-KW"/>
</dbReference>
<dbReference type="InterPro" id="IPR043128">
    <property type="entry name" value="Rev_trsase/Diguanyl_cyclase"/>
</dbReference>
<proteinExistence type="predicted"/>
<evidence type="ECO:0000313" key="10">
    <source>
        <dbReference type="EMBL" id="KAF5933480.1"/>
    </source>
</evidence>